<name>A0A6L7HWW7_9GAMM</name>
<proteinExistence type="predicted"/>
<sequence>MSDEKDKMLSDPELKALYQAEAKEQPSSELDARILAMARQHLDEQSGELGTTANVVSVSFWRRYRWPLSSAASVLLLSSLLLLNLQGPAPIDEQLQPMLLDEPRASKMAAPSEQQGPNAQADAIEATQPVQSTSPQGVMPQSVKVQPRQADVSDPQVQTETAVKAKTQAKAMISDIQAVNHLQQLVDGELWTDADTLYQRMLKERPRLEDKTHPQHAQWQDLVSKIKAQLSKQ</sequence>
<accession>A0A6L7HWW7</accession>
<evidence type="ECO:0000313" key="2">
    <source>
        <dbReference type="Proteomes" id="UP000474778"/>
    </source>
</evidence>
<dbReference type="Proteomes" id="UP000474778">
    <property type="component" value="Unassembled WGS sequence"/>
</dbReference>
<dbReference type="EMBL" id="WRPA01000006">
    <property type="protein sequence ID" value="MXR68812.1"/>
    <property type="molecule type" value="Genomic_DNA"/>
</dbReference>
<keyword evidence="2" id="KW-1185">Reference proteome</keyword>
<dbReference type="RefSeq" id="WP_160795406.1">
    <property type="nucleotide sequence ID" value="NZ_WRPA01000006.1"/>
</dbReference>
<gene>
    <name evidence="1" type="ORF">GNT65_09050</name>
</gene>
<comment type="caution">
    <text evidence="1">The sequence shown here is derived from an EMBL/GenBank/DDBJ whole genome shotgun (WGS) entry which is preliminary data.</text>
</comment>
<reference evidence="1 2" key="1">
    <citation type="submission" date="2019-12" db="EMBL/GenBank/DDBJ databases">
        <title>Shewanella insulae sp. nov., isolated from a tidal flat.</title>
        <authorList>
            <person name="Yoon J.-H."/>
        </authorList>
    </citation>
    <scope>NUCLEOTIDE SEQUENCE [LARGE SCALE GENOMIC DNA]</scope>
    <source>
        <strain evidence="1 2">JBTF-M18</strain>
    </source>
</reference>
<organism evidence="1 2">
    <name type="scientific">Shewanella insulae</name>
    <dbReference type="NCBI Taxonomy" id="2681496"/>
    <lineage>
        <taxon>Bacteria</taxon>
        <taxon>Pseudomonadati</taxon>
        <taxon>Pseudomonadota</taxon>
        <taxon>Gammaproteobacteria</taxon>
        <taxon>Alteromonadales</taxon>
        <taxon>Shewanellaceae</taxon>
        <taxon>Shewanella</taxon>
    </lineage>
</organism>
<protein>
    <submittedName>
        <fullName evidence="1">Uncharacterized protein</fullName>
    </submittedName>
</protein>
<evidence type="ECO:0000313" key="1">
    <source>
        <dbReference type="EMBL" id="MXR68812.1"/>
    </source>
</evidence>
<dbReference type="AlphaFoldDB" id="A0A6L7HWW7"/>